<dbReference type="AlphaFoldDB" id="A0A9J5XRC6"/>
<comment type="caution">
    <text evidence="1">The sequence shown here is derived from an EMBL/GenBank/DDBJ whole genome shotgun (WGS) entry which is preliminary data.</text>
</comment>
<reference evidence="1 2" key="1">
    <citation type="submission" date="2020-09" db="EMBL/GenBank/DDBJ databases">
        <title>De no assembly of potato wild relative species, Solanum commersonii.</title>
        <authorList>
            <person name="Cho K."/>
        </authorList>
    </citation>
    <scope>NUCLEOTIDE SEQUENCE [LARGE SCALE GENOMIC DNA]</scope>
    <source>
        <strain evidence="1">LZ3.2</strain>
        <tissue evidence="1">Leaf</tissue>
    </source>
</reference>
<evidence type="ECO:0000313" key="2">
    <source>
        <dbReference type="Proteomes" id="UP000824120"/>
    </source>
</evidence>
<accession>A0A9J5XRC6</accession>
<name>A0A9J5XRC6_SOLCO</name>
<protein>
    <submittedName>
        <fullName evidence="1">Uncharacterized protein</fullName>
    </submittedName>
</protein>
<evidence type="ECO:0000313" key="1">
    <source>
        <dbReference type="EMBL" id="KAG5589908.1"/>
    </source>
</evidence>
<sequence>MHIIKTEFTHAKIKCALKVSNCDPPILKNLKLTILASNTSSSSTKAFKCPHKKNDSIFPHNGSQFKVSESTATLTLIKMYTMHDFTHRGSNFSQNHGYKGLFVFLDLPSLFTTPPT</sequence>
<proteinExistence type="predicted"/>
<organism evidence="1 2">
    <name type="scientific">Solanum commersonii</name>
    <name type="common">Commerson's wild potato</name>
    <name type="synonym">Commerson's nightshade</name>
    <dbReference type="NCBI Taxonomy" id="4109"/>
    <lineage>
        <taxon>Eukaryota</taxon>
        <taxon>Viridiplantae</taxon>
        <taxon>Streptophyta</taxon>
        <taxon>Embryophyta</taxon>
        <taxon>Tracheophyta</taxon>
        <taxon>Spermatophyta</taxon>
        <taxon>Magnoliopsida</taxon>
        <taxon>eudicotyledons</taxon>
        <taxon>Gunneridae</taxon>
        <taxon>Pentapetalae</taxon>
        <taxon>asterids</taxon>
        <taxon>lamiids</taxon>
        <taxon>Solanales</taxon>
        <taxon>Solanaceae</taxon>
        <taxon>Solanoideae</taxon>
        <taxon>Solaneae</taxon>
        <taxon>Solanum</taxon>
    </lineage>
</organism>
<dbReference type="Proteomes" id="UP000824120">
    <property type="component" value="Chromosome 8"/>
</dbReference>
<keyword evidence="2" id="KW-1185">Reference proteome</keyword>
<dbReference type="EMBL" id="JACXVP010000008">
    <property type="protein sequence ID" value="KAG5589908.1"/>
    <property type="molecule type" value="Genomic_DNA"/>
</dbReference>
<gene>
    <name evidence="1" type="ORF">H5410_040422</name>
</gene>